<comment type="caution">
    <text evidence="3">The sequence shown here is derived from an EMBL/GenBank/DDBJ whole genome shotgun (WGS) entry which is preliminary data.</text>
</comment>
<evidence type="ECO:0000313" key="3">
    <source>
        <dbReference type="EMBL" id="GAA1915591.1"/>
    </source>
</evidence>
<dbReference type="RefSeq" id="WP_248145099.1">
    <property type="nucleotide sequence ID" value="NZ_BAAAOF010000002.1"/>
</dbReference>
<dbReference type="PANTHER" id="PTHR22946">
    <property type="entry name" value="DIENELACTONE HYDROLASE DOMAIN-CONTAINING PROTEIN-RELATED"/>
    <property type="match status" value="1"/>
</dbReference>
<accession>A0ABP5AJU3</accession>
<dbReference type="Pfam" id="PF01738">
    <property type="entry name" value="DLH"/>
    <property type="match status" value="1"/>
</dbReference>
<proteinExistence type="inferred from homology"/>
<protein>
    <recommendedName>
        <fullName evidence="2">Dienelactone hydrolase domain-containing protein</fullName>
    </recommendedName>
</protein>
<dbReference type="SUPFAM" id="SSF53474">
    <property type="entry name" value="alpha/beta-Hydrolases"/>
    <property type="match status" value="1"/>
</dbReference>
<organism evidence="3 4">
    <name type="scientific">Microbacterium aoyamense</name>
    <dbReference type="NCBI Taxonomy" id="344166"/>
    <lineage>
        <taxon>Bacteria</taxon>
        <taxon>Bacillati</taxon>
        <taxon>Actinomycetota</taxon>
        <taxon>Actinomycetes</taxon>
        <taxon>Micrococcales</taxon>
        <taxon>Microbacteriaceae</taxon>
        <taxon>Microbacterium</taxon>
    </lineage>
</organism>
<dbReference type="InterPro" id="IPR002925">
    <property type="entry name" value="Dienelactn_hydro"/>
</dbReference>
<reference evidence="4" key="1">
    <citation type="journal article" date="2019" name="Int. J. Syst. Evol. Microbiol.">
        <title>The Global Catalogue of Microorganisms (GCM) 10K type strain sequencing project: providing services to taxonomists for standard genome sequencing and annotation.</title>
        <authorList>
            <consortium name="The Broad Institute Genomics Platform"/>
            <consortium name="The Broad Institute Genome Sequencing Center for Infectious Disease"/>
            <person name="Wu L."/>
            <person name="Ma J."/>
        </authorList>
    </citation>
    <scope>NUCLEOTIDE SEQUENCE [LARGE SCALE GENOMIC DNA]</scope>
    <source>
        <strain evidence="4">JCM 14900</strain>
    </source>
</reference>
<dbReference type="InterPro" id="IPR029058">
    <property type="entry name" value="AB_hydrolase_fold"/>
</dbReference>
<evidence type="ECO:0000313" key="4">
    <source>
        <dbReference type="Proteomes" id="UP001501343"/>
    </source>
</evidence>
<name>A0ABP5AJU3_9MICO</name>
<dbReference type="InterPro" id="IPR050261">
    <property type="entry name" value="FrsA_esterase"/>
</dbReference>
<feature type="domain" description="Dienelactone hydrolase" evidence="2">
    <location>
        <begin position="21"/>
        <end position="241"/>
    </location>
</feature>
<gene>
    <name evidence="3" type="ORF">GCM10009775_05130</name>
</gene>
<dbReference type="EMBL" id="BAAAOF010000002">
    <property type="protein sequence ID" value="GAA1915591.1"/>
    <property type="molecule type" value="Genomic_DNA"/>
</dbReference>
<keyword evidence="4" id="KW-1185">Reference proteome</keyword>
<evidence type="ECO:0000256" key="1">
    <source>
        <dbReference type="ARBA" id="ARBA00008645"/>
    </source>
</evidence>
<evidence type="ECO:0000259" key="2">
    <source>
        <dbReference type="Pfam" id="PF01738"/>
    </source>
</evidence>
<comment type="similarity">
    <text evidence="1">Belongs to the AB hydrolase superfamily.</text>
</comment>
<dbReference type="PANTHER" id="PTHR22946:SF0">
    <property type="entry name" value="DIENELACTONE HYDROLASE DOMAIN-CONTAINING PROTEIN"/>
    <property type="match status" value="1"/>
</dbReference>
<dbReference type="Gene3D" id="3.40.50.1820">
    <property type="entry name" value="alpha/beta hydrolase"/>
    <property type="match status" value="1"/>
</dbReference>
<dbReference type="Proteomes" id="UP001501343">
    <property type="component" value="Unassembled WGS sequence"/>
</dbReference>
<sequence>MNAVIERDVEYAFGATTMRGLLIADVGNIAAPTVVLIHDAFGLAGFSLHEARRYATLGYTVFAADVWGDRKQPAGNHEVGPLIGSMAADREEWLGRIDAAHRTACEQPEVNPHRIVTVGYCFGGSSALEYLRTGGEVRGVVAIHPGLDLLDEDAEWSPVSGAAVLACIGDDDPMATRMQRTGLQAALTANDLDWEFDVYGGTVHAFTNPRLAASPQPTIAAYNERAATRSQEATTRFLHETLHPRTTALTSVGARNDQEES</sequence>